<reference evidence="2" key="1">
    <citation type="submission" date="2020-11" db="EMBL/GenBank/DDBJ databases">
        <authorList>
            <person name="Tran Van P."/>
        </authorList>
    </citation>
    <scope>NUCLEOTIDE SEQUENCE</scope>
</reference>
<sequence length="397" mass="42715">MTLKIAVVCTCSKDFFLSVSEAMDDSESDIMSSSEVPVPPRPSCSSSLGTLLEEARGATGIAQGFLLISGDSSLIPRGWLIERRSGGRALRRLELRVCGPQDQSRLSNLRSVTVSVLAGRGGLVRGGLILMGEGEENIRRWRTVHLIQRFVVRQMVCVVRFGTVSSGHMPCYNLKQYRTHDMHIGLIIVFNTPRVIGSWSHVAVLNAKALLAMLVQSYQRPVVVCTYLNFGSVAVSSLAGGGGDSGSCRCDSSVDGSSIASSPTVSLLPLLPLLHCDSSVDGSSIASSPTVSLLPLLPLLPFLQRIAIEFCNYSSPMASLVLTDNSQLTSDSQHLDKGILPPHLRMSQSERLVAGSSRGTLDVLLWRTDLDRPGGRRYWPPPPPPPPPSPPLTSFTG</sequence>
<dbReference type="AlphaFoldDB" id="A0A7R9DFK4"/>
<feature type="region of interest" description="Disordered" evidence="1">
    <location>
        <begin position="371"/>
        <end position="397"/>
    </location>
</feature>
<proteinExistence type="predicted"/>
<protein>
    <submittedName>
        <fullName evidence="2">Uncharacterized protein</fullName>
    </submittedName>
</protein>
<evidence type="ECO:0000313" key="2">
    <source>
        <dbReference type="EMBL" id="CAD7413842.1"/>
    </source>
</evidence>
<dbReference type="EMBL" id="OD007267">
    <property type="protein sequence ID" value="CAD7413842.1"/>
    <property type="molecule type" value="Genomic_DNA"/>
</dbReference>
<name>A0A7R9DFK4_TIMPO</name>
<accession>A0A7R9DFK4</accession>
<evidence type="ECO:0000256" key="1">
    <source>
        <dbReference type="SAM" id="MobiDB-lite"/>
    </source>
</evidence>
<feature type="compositionally biased region" description="Pro residues" evidence="1">
    <location>
        <begin position="379"/>
        <end position="391"/>
    </location>
</feature>
<organism evidence="2">
    <name type="scientific">Timema poppense</name>
    <name type="common">Walking stick</name>
    <dbReference type="NCBI Taxonomy" id="170557"/>
    <lineage>
        <taxon>Eukaryota</taxon>
        <taxon>Metazoa</taxon>
        <taxon>Ecdysozoa</taxon>
        <taxon>Arthropoda</taxon>
        <taxon>Hexapoda</taxon>
        <taxon>Insecta</taxon>
        <taxon>Pterygota</taxon>
        <taxon>Neoptera</taxon>
        <taxon>Polyneoptera</taxon>
        <taxon>Phasmatodea</taxon>
        <taxon>Timematodea</taxon>
        <taxon>Timematoidea</taxon>
        <taxon>Timematidae</taxon>
        <taxon>Timema</taxon>
    </lineage>
</organism>
<gene>
    <name evidence="2" type="ORF">TPSB3V08_LOCUS9283</name>
</gene>